<reference evidence="1" key="2">
    <citation type="submission" date="2021-09" db="EMBL/GenBank/DDBJ databases">
        <authorList>
            <person name="Gilroy R."/>
        </authorList>
    </citation>
    <scope>NUCLEOTIDE SEQUENCE</scope>
    <source>
        <strain evidence="1">CHK171-7178</strain>
    </source>
</reference>
<reference evidence="1" key="1">
    <citation type="journal article" date="2021" name="PeerJ">
        <title>Extensive microbial diversity within the chicken gut microbiome revealed by metagenomics and culture.</title>
        <authorList>
            <person name="Gilroy R."/>
            <person name="Ravi A."/>
            <person name="Getino M."/>
            <person name="Pursley I."/>
            <person name="Horton D.L."/>
            <person name="Alikhan N.F."/>
            <person name="Baker D."/>
            <person name="Gharbi K."/>
            <person name="Hall N."/>
            <person name="Watson M."/>
            <person name="Adriaenssens E.M."/>
            <person name="Foster-Nyarko E."/>
            <person name="Jarju S."/>
            <person name="Secka A."/>
            <person name="Antonio M."/>
            <person name="Oren A."/>
            <person name="Chaudhuri R.R."/>
            <person name="La Ragione R."/>
            <person name="Hildebrand F."/>
            <person name="Pallen M.J."/>
        </authorList>
    </citation>
    <scope>NUCLEOTIDE SEQUENCE</scope>
    <source>
        <strain evidence="1">CHK171-7178</strain>
    </source>
</reference>
<protein>
    <submittedName>
        <fullName evidence="1">Phage tail sheath family protein</fullName>
    </submittedName>
</protein>
<proteinExistence type="predicted"/>
<dbReference type="InterPro" id="IPR052042">
    <property type="entry name" value="Tail_sheath_structural"/>
</dbReference>
<name>A0A921KFT6_SPOPS</name>
<dbReference type="PANTHER" id="PTHR35861">
    <property type="match status" value="1"/>
</dbReference>
<accession>A0A921KFT6</accession>
<sequence length="484" mass="53389">MAYNHGITISENSTSVIPPIQSSAGIQVVIGTAPVNMIEDPLSAVNKPIMATDWKEAVEKVGYSDNWELYTLCQSMDATFRVFNVAPIIFINVLDPERHFKQVDDAVIPVTKSEGIIEKTGILLDSIAVKVASVEFKRGTDFSAGFDRDGFVVITILEESGELASASEMEVSYKELDPSKVTEKDIIGGYDVATGKYEGLEAIDQVYPRLNDVPGLILAPGWSHLPVVAAVLDAKSRYINSCFNAMNVLDIDSAEVKNYQDAPTWKNMNSYTSKDSIICWPKGRVGNKIYWMSALVAAQTAFTDAQNSDVPYVSPSNKRLPITGTLLADGTEVFLDQLQGNFLNGAGIVTAINMKGWRTWGNNTGAYPTTSDIKDRFVPVRRMFNWWGNTFIQTYFDKVDDPTNLRLIESVVDSENIRGNGLQSQQQIAGAKIEFLQKDNPVTNLLNGRIQFLQKVAFFPPAEHIVNVLEFDPTILTNALFGGD</sequence>
<gene>
    <name evidence="1" type="ORF">K8V56_20660</name>
</gene>
<dbReference type="EMBL" id="DYWT01000310">
    <property type="protein sequence ID" value="HJF34181.1"/>
    <property type="molecule type" value="Genomic_DNA"/>
</dbReference>
<dbReference type="AlphaFoldDB" id="A0A921KFT6"/>
<dbReference type="PANTHER" id="PTHR35861:SF2">
    <property type="entry name" value="FELS-2 PROPHAGE PROTEIN"/>
    <property type="match status" value="1"/>
</dbReference>
<evidence type="ECO:0000313" key="1">
    <source>
        <dbReference type="EMBL" id="HJF34181.1"/>
    </source>
</evidence>
<organism evidence="1 2">
    <name type="scientific">Sporosarcina psychrophila</name>
    <name type="common">Bacillus psychrophilus</name>
    <dbReference type="NCBI Taxonomy" id="1476"/>
    <lineage>
        <taxon>Bacteria</taxon>
        <taxon>Bacillati</taxon>
        <taxon>Bacillota</taxon>
        <taxon>Bacilli</taxon>
        <taxon>Bacillales</taxon>
        <taxon>Caryophanaceae</taxon>
        <taxon>Sporosarcina</taxon>
    </lineage>
</organism>
<evidence type="ECO:0000313" key="2">
    <source>
        <dbReference type="Proteomes" id="UP000698173"/>
    </source>
</evidence>
<comment type="caution">
    <text evidence="1">The sequence shown here is derived from an EMBL/GenBank/DDBJ whole genome shotgun (WGS) entry which is preliminary data.</text>
</comment>
<dbReference type="Proteomes" id="UP000698173">
    <property type="component" value="Unassembled WGS sequence"/>
</dbReference>